<protein>
    <submittedName>
        <fullName evidence="2">Uncharacterized protein</fullName>
    </submittedName>
</protein>
<feature type="compositionally biased region" description="Polar residues" evidence="1">
    <location>
        <begin position="16"/>
        <end position="29"/>
    </location>
</feature>
<keyword evidence="3" id="KW-1185">Reference proteome</keyword>
<reference evidence="2 3" key="1">
    <citation type="journal article" date="2016" name="Nat. Commun.">
        <title>Extremotolerant tardigrade genome and improved radiotolerance of human cultured cells by tardigrade-unique protein.</title>
        <authorList>
            <person name="Hashimoto T."/>
            <person name="Horikawa D.D."/>
            <person name="Saito Y."/>
            <person name="Kuwahara H."/>
            <person name="Kozuka-Hata H."/>
            <person name="Shin-I T."/>
            <person name="Minakuchi Y."/>
            <person name="Ohishi K."/>
            <person name="Motoyama A."/>
            <person name="Aizu T."/>
            <person name="Enomoto A."/>
            <person name="Kondo K."/>
            <person name="Tanaka S."/>
            <person name="Hara Y."/>
            <person name="Koshikawa S."/>
            <person name="Sagara H."/>
            <person name="Miura T."/>
            <person name="Yokobori S."/>
            <person name="Miyagawa K."/>
            <person name="Suzuki Y."/>
            <person name="Kubo T."/>
            <person name="Oyama M."/>
            <person name="Kohara Y."/>
            <person name="Fujiyama A."/>
            <person name="Arakawa K."/>
            <person name="Katayama T."/>
            <person name="Toyoda A."/>
            <person name="Kunieda T."/>
        </authorList>
    </citation>
    <scope>NUCLEOTIDE SEQUENCE [LARGE SCALE GENOMIC DNA]</scope>
    <source>
        <strain evidence="2 3">YOKOZUNA-1</strain>
    </source>
</reference>
<evidence type="ECO:0000313" key="3">
    <source>
        <dbReference type="Proteomes" id="UP000186922"/>
    </source>
</evidence>
<comment type="caution">
    <text evidence="2">The sequence shown here is derived from an EMBL/GenBank/DDBJ whole genome shotgun (WGS) entry which is preliminary data.</text>
</comment>
<organism evidence="2 3">
    <name type="scientific">Ramazzottius varieornatus</name>
    <name type="common">Water bear</name>
    <name type="synonym">Tardigrade</name>
    <dbReference type="NCBI Taxonomy" id="947166"/>
    <lineage>
        <taxon>Eukaryota</taxon>
        <taxon>Metazoa</taxon>
        <taxon>Ecdysozoa</taxon>
        <taxon>Tardigrada</taxon>
        <taxon>Eutardigrada</taxon>
        <taxon>Parachela</taxon>
        <taxon>Hypsibioidea</taxon>
        <taxon>Ramazzottiidae</taxon>
        <taxon>Ramazzottius</taxon>
    </lineage>
</organism>
<sequence length="69" mass="7759">MAEPLLDNRRTRSIGEPSSCNRPISTTTKQLRGSSTTCSAYVSCLGNLHSGKPWMRVERKQWTFSDQKA</sequence>
<dbReference type="EMBL" id="BDGG01000007">
    <property type="protein sequence ID" value="GAV01683.1"/>
    <property type="molecule type" value="Genomic_DNA"/>
</dbReference>
<evidence type="ECO:0000256" key="1">
    <source>
        <dbReference type="SAM" id="MobiDB-lite"/>
    </source>
</evidence>
<evidence type="ECO:0000313" key="2">
    <source>
        <dbReference type="EMBL" id="GAV01683.1"/>
    </source>
</evidence>
<dbReference type="AlphaFoldDB" id="A0A1D1VNF2"/>
<accession>A0A1D1VNF2</accession>
<gene>
    <name evidence="2" type="primary">RvY_12356-1</name>
    <name evidence="2" type="synonym">RvY_12356.1</name>
    <name evidence="2" type="ORF">RvY_12356</name>
</gene>
<proteinExistence type="predicted"/>
<dbReference type="Proteomes" id="UP000186922">
    <property type="component" value="Unassembled WGS sequence"/>
</dbReference>
<feature type="region of interest" description="Disordered" evidence="1">
    <location>
        <begin position="1"/>
        <end position="29"/>
    </location>
</feature>
<name>A0A1D1VNF2_RAMVA</name>
<feature type="compositionally biased region" description="Basic and acidic residues" evidence="1">
    <location>
        <begin position="1"/>
        <end position="10"/>
    </location>
</feature>